<reference evidence="1" key="4">
    <citation type="submission" date="2019-03" db="UniProtKB">
        <authorList>
            <consortium name="EnsemblPlants"/>
        </authorList>
    </citation>
    <scope>IDENTIFICATION</scope>
</reference>
<keyword evidence="2" id="KW-1185">Reference proteome</keyword>
<accession>A0A453LQU7</accession>
<organism evidence="1 2">
    <name type="scientific">Aegilops tauschii subsp. strangulata</name>
    <name type="common">Goatgrass</name>
    <dbReference type="NCBI Taxonomy" id="200361"/>
    <lineage>
        <taxon>Eukaryota</taxon>
        <taxon>Viridiplantae</taxon>
        <taxon>Streptophyta</taxon>
        <taxon>Embryophyta</taxon>
        <taxon>Tracheophyta</taxon>
        <taxon>Spermatophyta</taxon>
        <taxon>Magnoliopsida</taxon>
        <taxon>Liliopsida</taxon>
        <taxon>Poales</taxon>
        <taxon>Poaceae</taxon>
        <taxon>BOP clade</taxon>
        <taxon>Pooideae</taxon>
        <taxon>Triticodae</taxon>
        <taxon>Triticeae</taxon>
        <taxon>Triticinae</taxon>
        <taxon>Aegilops</taxon>
    </lineage>
</organism>
<dbReference type="Proteomes" id="UP000015105">
    <property type="component" value="Chromosome 5D"/>
</dbReference>
<proteinExistence type="predicted"/>
<reference evidence="1" key="5">
    <citation type="journal article" date="2021" name="G3 (Bethesda)">
        <title>Aegilops tauschii genome assembly Aet v5.0 features greater sequence contiguity and improved annotation.</title>
        <authorList>
            <person name="Wang L."/>
            <person name="Zhu T."/>
            <person name="Rodriguez J.C."/>
            <person name="Deal K.R."/>
            <person name="Dubcovsky J."/>
            <person name="McGuire P.E."/>
            <person name="Lux T."/>
            <person name="Spannagl M."/>
            <person name="Mayer K.F.X."/>
            <person name="Baldrich P."/>
            <person name="Meyers B.C."/>
            <person name="Huo N."/>
            <person name="Gu Y.Q."/>
            <person name="Zhou H."/>
            <person name="Devos K.M."/>
            <person name="Bennetzen J.L."/>
            <person name="Unver T."/>
            <person name="Budak H."/>
            <person name="Gulick P.J."/>
            <person name="Galiba G."/>
            <person name="Kalapos B."/>
            <person name="Nelson D.R."/>
            <person name="Li P."/>
            <person name="You F.M."/>
            <person name="Luo M.C."/>
            <person name="Dvorak J."/>
        </authorList>
    </citation>
    <scope>NUCLEOTIDE SEQUENCE [LARGE SCALE GENOMIC DNA]</scope>
    <source>
        <strain evidence="1">cv. AL8/78</strain>
    </source>
</reference>
<reference evidence="2" key="2">
    <citation type="journal article" date="2017" name="Nat. Plants">
        <title>The Aegilops tauschii genome reveals multiple impacts of transposons.</title>
        <authorList>
            <person name="Zhao G."/>
            <person name="Zou C."/>
            <person name="Li K."/>
            <person name="Wang K."/>
            <person name="Li T."/>
            <person name="Gao L."/>
            <person name="Zhang X."/>
            <person name="Wang H."/>
            <person name="Yang Z."/>
            <person name="Liu X."/>
            <person name="Jiang W."/>
            <person name="Mao L."/>
            <person name="Kong X."/>
            <person name="Jiao Y."/>
            <person name="Jia J."/>
        </authorList>
    </citation>
    <scope>NUCLEOTIDE SEQUENCE [LARGE SCALE GENOMIC DNA]</scope>
    <source>
        <strain evidence="2">cv. AL8/78</strain>
    </source>
</reference>
<sequence length="293" mass="33144">PFSSLRIWIRQRERELERWKKGRRLLAFMAISSSSTAGCSGGRGGGDFSLFFSWSAGCSASRSMGRLRKVSAKDVPQVSSVESQDSSKDPSVPNDFADEDVMSLDFSADDEEFDKALYNFYVTNKVKQLKRKLSSVGRRNVRQKQLSDFPVCSTFTRYSGKFFSGVVDGMCPRYKGVIQNYGLGCLLNFVRSEVPLRLVKWLASRFDVPVSEFQLKRKSIPLTKYDIHDILDLPVDGEPLVSDPESGRDFILSHFNLTSIPPVSFFANLQCSKTCKYMHFTVVVTLQIRSFLQ</sequence>
<name>A0A453LQU7_AEGTS</name>
<reference evidence="1" key="3">
    <citation type="journal article" date="2017" name="Nature">
        <title>Genome sequence of the progenitor of the wheat D genome Aegilops tauschii.</title>
        <authorList>
            <person name="Luo M.C."/>
            <person name="Gu Y.Q."/>
            <person name="Puiu D."/>
            <person name="Wang H."/>
            <person name="Twardziok S.O."/>
            <person name="Deal K.R."/>
            <person name="Huo N."/>
            <person name="Zhu T."/>
            <person name="Wang L."/>
            <person name="Wang Y."/>
            <person name="McGuire P.E."/>
            <person name="Liu S."/>
            <person name="Long H."/>
            <person name="Ramasamy R.K."/>
            <person name="Rodriguez J.C."/>
            <person name="Van S.L."/>
            <person name="Yuan L."/>
            <person name="Wang Z."/>
            <person name="Xia Z."/>
            <person name="Xiao L."/>
            <person name="Anderson O.D."/>
            <person name="Ouyang S."/>
            <person name="Liang Y."/>
            <person name="Zimin A.V."/>
            <person name="Pertea G."/>
            <person name="Qi P."/>
            <person name="Bennetzen J.L."/>
            <person name="Dai X."/>
            <person name="Dawson M.W."/>
            <person name="Muller H.G."/>
            <person name="Kugler K."/>
            <person name="Rivarola-Duarte L."/>
            <person name="Spannagl M."/>
            <person name="Mayer K.F.X."/>
            <person name="Lu F.H."/>
            <person name="Bevan M.W."/>
            <person name="Leroy P."/>
            <person name="Li P."/>
            <person name="You F.M."/>
            <person name="Sun Q."/>
            <person name="Liu Z."/>
            <person name="Lyons E."/>
            <person name="Wicker T."/>
            <person name="Salzberg S.L."/>
            <person name="Devos K.M."/>
            <person name="Dvorak J."/>
        </authorList>
    </citation>
    <scope>NUCLEOTIDE SEQUENCE [LARGE SCALE GENOMIC DNA]</scope>
    <source>
        <strain evidence="1">cv. AL8/78</strain>
    </source>
</reference>
<protein>
    <submittedName>
        <fullName evidence="1">Uncharacterized protein</fullName>
    </submittedName>
</protein>
<dbReference type="EnsemblPlants" id="AET5Gv20886000.8">
    <property type="protein sequence ID" value="AET5Gv20886000.8"/>
    <property type="gene ID" value="AET5Gv20886000"/>
</dbReference>
<dbReference type="AlphaFoldDB" id="A0A453LQU7"/>
<reference evidence="2" key="1">
    <citation type="journal article" date="2014" name="Science">
        <title>Ancient hybridizations among the ancestral genomes of bread wheat.</title>
        <authorList>
            <consortium name="International Wheat Genome Sequencing Consortium,"/>
            <person name="Marcussen T."/>
            <person name="Sandve S.R."/>
            <person name="Heier L."/>
            <person name="Spannagl M."/>
            <person name="Pfeifer M."/>
            <person name="Jakobsen K.S."/>
            <person name="Wulff B.B."/>
            <person name="Steuernagel B."/>
            <person name="Mayer K.F."/>
            <person name="Olsen O.A."/>
        </authorList>
    </citation>
    <scope>NUCLEOTIDE SEQUENCE [LARGE SCALE GENOMIC DNA]</scope>
    <source>
        <strain evidence="2">cv. AL8/78</strain>
    </source>
</reference>
<dbReference type="Gramene" id="AET5Gv20886000.8">
    <property type="protein sequence ID" value="AET5Gv20886000.8"/>
    <property type="gene ID" value="AET5Gv20886000"/>
</dbReference>
<evidence type="ECO:0000313" key="1">
    <source>
        <dbReference type="EnsemblPlants" id="AET5Gv20886000.8"/>
    </source>
</evidence>
<evidence type="ECO:0000313" key="2">
    <source>
        <dbReference type="Proteomes" id="UP000015105"/>
    </source>
</evidence>